<evidence type="ECO:0000256" key="1">
    <source>
        <dbReference type="ARBA" id="ARBA00006926"/>
    </source>
</evidence>
<accession>A0ABQ2YQQ7</accession>
<dbReference type="PROSITE" id="PS00460">
    <property type="entry name" value="GLUTATHIONE_PEROXID_1"/>
    <property type="match status" value="1"/>
</dbReference>
<dbReference type="Gene3D" id="3.40.30.10">
    <property type="entry name" value="Glutaredoxin"/>
    <property type="match status" value="1"/>
</dbReference>
<evidence type="ECO:0000313" key="6">
    <source>
        <dbReference type="Proteomes" id="UP000600877"/>
    </source>
</evidence>
<dbReference type="PROSITE" id="PS51355">
    <property type="entry name" value="GLUTATHIONE_PEROXID_3"/>
    <property type="match status" value="1"/>
</dbReference>
<protein>
    <recommendedName>
        <fullName evidence="4">Glutathione peroxidase</fullName>
    </recommendedName>
</protein>
<dbReference type="Proteomes" id="UP000600877">
    <property type="component" value="Unassembled WGS sequence"/>
</dbReference>
<dbReference type="GO" id="GO:0004601">
    <property type="term" value="F:peroxidase activity"/>
    <property type="evidence" value="ECO:0007669"/>
    <property type="project" value="UniProtKB-KW"/>
</dbReference>
<organism evidence="5 6">
    <name type="scientific">Vogesella alkaliphila</name>
    <dbReference type="NCBI Taxonomy" id="1193621"/>
    <lineage>
        <taxon>Bacteria</taxon>
        <taxon>Pseudomonadati</taxon>
        <taxon>Pseudomonadota</taxon>
        <taxon>Betaproteobacteria</taxon>
        <taxon>Neisseriales</taxon>
        <taxon>Chromobacteriaceae</taxon>
        <taxon>Vogesella</taxon>
    </lineage>
</organism>
<dbReference type="PRINTS" id="PR01011">
    <property type="entry name" value="GLUTPROXDASE"/>
</dbReference>
<dbReference type="CDD" id="cd00340">
    <property type="entry name" value="GSH_Peroxidase"/>
    <property type="match status" value="1"/>
</dbReference>
<name>A0ABQ2YQQ7_9NEIS</name>
<dbReference type="InterPro" id="IPR000889">
    <property type="entry name" value="Glutathione_peroxidase"/>
</dbReference>
<gene>
    <name evidence="5" type="primary">bsaA</name>
    <name evidence="5" type="ORF">GCM10011290_16770</name>
</gene>
<dbReference type="PANTHER" id="PTHR11592">
    <property type="entry name" value="GLUTATHIONE PEROXIDASE"/>
    <property type="match status" value="1"/>
</dbReference>
<dbReference type="PANTHER" id="PTHR11592:SF78">
    <property type="entry name" value="GLUTATHIONE PEROXIDASE"/>
    <property type="match status" value="1"/>
</dbReference>
<dbReference type="InterPro" id="IPR036249">
    <property type="entry name" value="Thioredoxin-like_sf"/>
</dbReference>
<dbReference type="PIRSF" id="PIRSF000303">
    <property type="entry name" value="Glutathion_perox"/>
    <property type="match status" value="1"/>
</dbReference>
<sequence length="163" mass="18193">MAISDFSLNTINGQTIPLSELSGRVLLLCNTASECGFTKQYAALERLHQRYQGEGLSVIGFPCNQFGQQEPGQPVDIQQFCQTRYGVSFLLSEKIDVNGHNAHPLWHYLTEHKPGILGSKAIKWNFTKFLISREGVIIGRYGPLTSPEALQGRIEKLLQEKSS</sequence>
<dbReference type="Pfam" id="PF00255">
    <property type="entry name" value="GSHPx"/>
    <property type="match status" value="1"/>
</dbReference>
<evidence type="ECO:0000313" key="5">
    <source>
        <dbReference type="EMBL" id="GGX89873.1"/>
    </source>
</evidence>
<comment type="similarity">
    <text evidence="1 4">Belongs to the glutathione peroxidase family.</text>
</comment>
<dbReference type="SUPFAM" id="SSF52833">
    <property type="entry name" value="Thioredoxin-like"/>
    <property type="match status" value="1"/>
</dbReference>
<dbReference type="InterPro" id="IPR029759">
    <property type="entry name" value="GPX_AS"/>
</dbReference>
<keyword evidence="3 4" id="KW-0560">Oxidoreductase</keyword>
<keyword evidence="6" id="KW-1185">Reference proteome</keyword>
<keyword evidence="2 4" id="KW-0575">Peroxidase</keyword>
<dbReference type="RefSeq" id="WP_189373931.1">
    <property type="nucleotide sequence ID" value="NZ_BMYW01000005.1"/>
</dbReference>
<evidence type="ECO:0000256" key="3">
    <source>
        <dbReference type="ARBA" id="ARBA00023002"/>
    </source>
</evidence>
<evidence type="ECO:0000256" key="2">
    <source>
        <dbReference type="ARBA" id="ARBA00022559"/>
    </source>
</evidence>
<dbReference type="InterPro" id="IPR029760">
    <property type="entry name" value="GPX_CS"/>
</dbReference>
<proteinExistence type="inferred from homology"/>
<reference evidence="6" key="1">
    <citation type="journal article" date="2019" name="Int. J. Syst. Evol. Microbiol.">
        <title>The Global Catalogue of Microorganisms (GCM) 10K type strain sequencing project: providing services to taxonomists for standard genome sequencing and annotation.</title>
        <authorList>
            <consortium name="The Broad Institute Genomics Platform"/>
            <consortium name="The Broad Institute Genome Sequencing Center for Infectious Disease"/>
            <person name="Wu L."/>
            <person name="Ma J."/>
        </authorList>
    </citation>
    <scope>NUCLEOTIDE SEQUENCE [LARGE SCALE GENOMIC DNA]</scope>
    <source>
        <strain evidence="6">KCTC 32041</strain>
    </source>
</reference>
<dbReference type="EMBL" id="BMYW01000005">
    <property type="protein sequence ID" value="GGX89873.1"/>
    <property type="molecule type" value="Genomic_DNA"/>
</dbReference>
<evidence type="ECO:0000256" key="4">
    <source>
        <dbReference type="RuleBase" id="RU000499"/>
    </source>
</evidence>
<dbReference type="PROSITE" id="PS00763">
    <property type="entry name" value="GLUTATHIONE_PEROXID_2"/>
    <property type="match status" value="1"/>
</dbReference>
<comment type="caution">
    <text evidence="5">The sequence shown here is derived from an EMBL/GenBank/DDBJ whole genome shotgun (WGS) entry which is preliminary data.</text>
</comment>